<feature type="region of interest" description="Disordered" evidence="1">
    <location>
        <begin position="179"/>
        <end position="226"/>
    </location>
</feature>
<keyword evidence="3" id="KW-1185">Reference proteome</keyword>
<accession>A0A553P0K6</accession>
<dbReference type="Gene3D" id="2.30.29.30">
    <property type="entry name" value="Pleckstrin-homology domain (PH domain)/Phosphotyrosine-binding domain (PTB)"/>
    <property type="match status" value="1"/>
</dbReference>
<evidence type="ECO:0000256" key="1">
    <source>
        <dbReference type="SAM" id="MobiDB-lite"/>
    </source>
</evidence>
<dbReference type="STRING" id="6832.A0A553P0K6"/>
<name>A0A553P0K6_TIGCA</name>
<proteinExistence type="predicted"/>
<dbReference type="Proteomes" id="UP000318571">
    <property type="component" value="Chromosome 9"/>
</dbReference>
<comment type="caution">
    <text evidence="2">The sequence shown here is derived from an EMBL/GenBank/DDBJ whole genome shotgun (WGS) entry which is preliminary data.</text>
</comment>
<evidence type="ECO:0000313" key="3">
    <source>
        <dbReference type="Proteomes" id="UP000318571"/>
    </source>
</evidence>
<feature type="compositionally biased region" description="Low complexity" evidence="1">
    <location>
        <begin position="190"/>
        <end position="212"/>
    </location>
</feature>
<dbReference type="PANTHER" id="PTHR41148">
    <property type="entry name" value="LP09875P"/>
    <property type="match status" value="1"/>
</dbReference>
<dbReference type="InterPro" id="IPR011993">
    <property type="entry name" value="PH-like_dom_sf"/>
</dbReference>
<sequence length="372" mass="40602">MFSSEKKSGEFCPRSSEDISNGKSSYYVWFLGSKESRGLRGPEYIRPVVRQLLDRNADVKLTLQVSGKGLKIVQTPDKIKRRSISVPFSHNDSVKQFVPHSSITSVYQSSAPHDDVVSCILLLSTPGTDCPLFVHSFRCDSSETAALLTGQLQSLVDKPENLAKFDDIEAKLVDKGLLPGPSRDKFKRAGSSSSKIGSDGRSLGRSSDSGTSELSPSGPPTTVQSEKLVTLYDSLAAELREKLNSKGKHAPLLLPPRDYDTMHRSKGNLTQIEARKALNPAIVGETVITGSDHSSGIGSGGNSSPLRDSPPQMERFSSGLSNGIPLQNLLWNRWNEDMMLWLASSSGERSCLRTIDDKVLNLFLDHDQQDPA</sequence>
<evidence type="ECO:0008006" key="4">
    <source>
        <dbReference type="Google" id="ProtNLM"/>
    </source>
</evidence>
<dbReference type="SUPFAM" id="SSF50729">
    <property type="entry name" value="PH domain-like"/>
    <property type="match status" value="1"/>
</dbReference>
<dbReference type="EMBL" id="VCGU01000009">
    <property type="protein sequence ID" value="TRY71218.1"/>
    <property type="molecule type" value="Genomic_DNA"/>
</dbReference>
<gene>
    <name evidence="2" type="ORF">TCAL_15007</name>
</gene>
<dbReference type="AlphaFoldDB" id="A0A553P0K6"/>
<organism evidence="2 3">
    <name type="scientific">Tigriopus californicus</name>
    <name type="common">Marine copepod</name>
    <dbReference type="NCBI Taxonomy" id="6832"/>
    <lineage>
        <taxon>Eukaryota</taxon>
        <taxon>Metazoa</taxon>
        <taxon>Ecdysozoa</taxon>
        <taxon>Arthropoda</taxon>
        <taxon>Crustacea</taxon>
        <taxon>Multicrustacea</taxon>
        <taxon>Hexanauplia</taxon>
        <taxon>Copepoda</taxon>
        <taxon>Harpacticoida</taxon>
        <taxon>Harpacticidae</taxon>
        <taxon>Tigriopus</taxon>
    </lineage>
</organism>
<dbReference type="OMA" id="DEEWSHR"/>
<evidence type="ECO:0000313" key="2">
    <source>
        <dbReference type="EMBL" id="TRY71218.1"/>
    </source>
</evidence>
<reference evidence="2 3" key="1">
    <citation type="journal article" date="2018" name="Nat. Ecol. Evol.">
        <title>Genomic signatures of mitonuclear coevolution across populations of Tigriopus californicus.</title>
        <authorList>
            <person name="Barreto F.S."/>
            <person name="Watson E.T."/>
            <person name="Lima T.G."/>
            <person name="Willett C.S."/>
            <person name="Edmands S."/>
            <person name="Li W."/>
            <person name="Burton R.S."/>
        </authorList>
    </citation>
    <scope>NUCLEOTIDE SEQUENCE [LARGE SCALE GENOMIC DNA]</scope>
    <source>
        <strain evidence="2 3">San Diego</strain>
    </source>
</reference>
<dbReference type="PANTHER" id="PTHR41148:SF1">
    <property type="entry name" value="LP09875P"/>
    <property type="match status" value="1"/>
</dbReference>
<protein>
    <recommendedName>
        <fullName evidence="4">PID domain-containing protein</fullName>
    </recommendedName>
</protein>
<feature type="region of interest" description="Disordered" evidence="1">
    <location>
        <begin position="289"/>
        <end position="319"/>
    </location>
</feature>